<keyword evidence="9" id="KW-1133">Transmembrane helix</keyword>
<evidence type="ECO:0000313" key="12">
    <source>
        <dbReference type="EMBL" id="MCU7694506.1"/>
    </source>
</evidence>
<dbReference type="PANTHER" id="PTHR43706:SF47">
    <property type="entry name" value="EXTERNAL NADH-UBIQUINONE OXIDOREDUCTASE 1, MITOCHONDRIAL-RELATED"/>
    <property type="match status" value="1"/>
</dbReference>
<evidence type="ECO:0000256" key="4">
    <source>
        <dbReference type="ARBA" id="ARBA00022827"/>
    </source>
</evidence>
<dbReference type="Pfam" id="PF22366">
    <property type="entry name" value="NDH2_C"/>
    <property type="match status" value="1"/>
</dbReference>
<dbReference type="EMBL" id="JAOTPL010000010">
    <property type="protein sequence ID" value="MCU7694506.1"/>
    <property type="molecule type" value="Genomic_DNA"/>
</dbReference>
<reference evidence="12" key="1">
    <citation type="submission" date="2022-10" db="EMBL/GenBank/DDBJ databases">
        <authorList>
            <person name="Kim H.S."/>
            <person name="Kim J.-S."/>
            <person name="Suh M.K."/>
            <person name="Eom M.K."/>
            <person name="Lee J.-S."/>
        </authorList>
    </citation>
    <scope>NUCLEOTIDE SEQUENCE</scope>
    <source>
        <strain evidence="12">LIP-5</strain>
    </source>
</reference>
<dbReference type="Gene3D" id="3.50.50.100">
    <property type="match status" value="1"/>
</dbReference>
<dbReference type="EC" id="1.6.5.9" evidence="2"/>
<organism evidence="12 13">
    <name type="scientific">Haoranjiania flava</name>
    <dbReference type="NCBI Taxonomy" id="1856322"/>
    <lineage>
        <taxon>Bacteria</taxon>
        <taxon>Pseudomonadati</taxon>
        <taxon>Bacteroidota</taxon>
        <taxon>Chitinophagia</taxon>
        <taxon>Chitinophagales</taxon>
        <taxon>Chitinophagaceae</taxon>
        <taxon>Haoranjiania</taxon>
    </lineage>
</organism>
<dbReference type="RefSeq" id="WP_263037992.1">
    <property type="nucleotide sequence ID" value="NZ_JAOTPL010000010.1"/>
</dbReference>
<dbReference type="InterPro" id="IPR036188">
    <property type="entry name" value="FAD/NAD-bd_sf"/>
</dbReference>
<evidence type="ECO:0000256" key="9">
    <source>
        <dbReference type="SAM" id="Phobius"/>
    </source>
</evidence>
<dbReference type="PANTHER" id="PTHR43706">
    <property type="entry name" value="NADH DEHYDROGENASE"/>
    <property type="match status" value="1"/>
</dbReference>
<sequence>MSIKLIIIGAGFAGLRTAKYLRNTDYDITLIDTNNFHQFQPLFYQVATSFLEPASISFPLRKIFQQASNVQVRLGPVKYVDTVAKKVLTLNDEYDYDELVIATGCKNNYFGNENIETYAFPMKSTPQAIALRNKILLNFEEALACNTEEEKKAYMNIVVVGGGPTGVELAGALAEMKKNILPKDYHSTDFSKLEIYLIEGSAHTLSNMSKNAQEYSQKYLEELGVKVVLNAFVKDYDGKMLIYGNDQQLLTKTLIWAAGVTGNVPDGIGKEFLGKGNRLIVDEYHRVKNLEGVYAIGDVSLMQNEDFPNGHPQLANVANNQAKNLAKNLKNRLKGKPEQKFFYKDPGTMATVGKLKAVVDLPNWQFQGVFAWFVWMFLHLMLILSVRNKLIIFINWMISYFSNDSSLRLIFLPSEKEKKLGEKYKCE</sequence>
<keyword evidence="13" id="KW-1185">Reference proteome</keyword>
<dbReference type="PRINTS" id="PR00368">
    <property type="entry name" value="FADPNR"/>
</dbReference>
<keyword evidence="3" id="KW-0285">Flavoprotein</keyword>
<keyword evidence="4" id="KW-0274">FAD</keyword>
<name>A0AAE3INY2_9BACT</name>
<evidence type="ECO:0000256" key="6">
    <source>
        <dbReference type="ARBA" id="ARBA00023002"/>
    </source>
</evidence>
<feature type="transmembrane region" description="Helical" evidence="9">
    <location>
        <begin position="364"/>
        <end position="384"/>
    </location>
</feature>
<evidence type="ECO:0000256" key="1">
    <source>
        <dbReference type="ARBA" id="ARBA00005272"/>
    </source>
</evidence>
<feature type="domain" description="External alternative NADH-ubiquinone oxidoreductase-like C-terminal" evidence="11">
    <location>
        <begin position="347"/>
        <end position="401"/>
    </location>
</feature>
<evidence type="ECO:0000259" key="11">
    <source>
        <dbReference type="Pfam" id="PF22366"/>
    </source>
</evidence>
<comment type="caution">
    <text evidence="12">The sequence shown here is derived from an EMBL/GenBank/DDBJ whole genome shotgun (WGS) entry which is preliminary data.</text>
</comment>
<gene>
    <name evidence="12" type="ORF">OD355_08265</name>
</gene>
<evidence type="ECO:0000259" key="10">
    <source>
        <dbReference type="Pfam" id="PF07992"/>
    </source>
</evidence>
<keyword evidence="9" id="KW-0472">Membrane</keyword>
<evidence type="ECO:0000256" key="3">
    <source>
        <dbReference type="ARBA" id="ARBA00022630"/>
    </source>
</evidence>
<keyword evidence="6" id="KW-0560">Oxidoreductase</keyword>
<dbReference type="InterPro" id="IPR023753">
    <property type="entry name" value="FAD/NAD-binding_dom"/>
</dbReference>
<keyword evidence="7" id="KW-0520">NAD</keyword>
<feature type="domain" description="FAD/NAD(P)-binding" evidence="10">
    <location>
        <begin position="4"/>
        <end position="322"/>
    </location>
</feature>
<dbReference type="Proteomes" id="UP001209317">
    <property type="component" value="Unassembled WGS sequence"/>
</dbReference>
<evidence type="ECO:0000256" key="2">
    <source>
        <dbReference type="ARBA" id="ARBA00012637"/>
    </source>
</evidence>
<keyword evidence="5" id="KW-0809">Transit peptide</keyword>
<accession>A0AAE3INY2</accession>
<evidence type="ECO:0000256" key="5">
    <source>
        <dbReference type="ARBA" id="ARBA00022946"/>
    </source>
</evidence>
<evidence type="ECO:0000256" key="8">
    <source>
        <dbReference type="ARBA" id="ARBA00047599"/>
    </source>
</evidence>
<dbReference type="PRINTS" id="PR00411">
    <property type="entry name" value="PNDRDTASEI"/>
</dbReference>
<dbReference type="SUPFAM" id="SSF51905">
    <property type="entry name" value="FAD/NAD(P)-binding domain"/>
    <property type="match status" value="2"/>
</dbReference>
<dbReference type="InterPro" id="IPR054585">
    <property type="entry name" value="NDH2-like_C"/>
</dbReference>
<dbReference type="AlphaFoldDB" id="A0AAE3INY2"/>
<dbReference type="GO" id="GO:0050136">
    <property type="term" value="F:NADH dehydrogenase (quinone) (non-electrogenic) activity"/>
    <property type="evidence" value="ECO:0007669"/>
    <property type="project" value="UniProtKB-EC"/>
</dbReference>
<dbReference type="Pfam" id="PF07992">
    <property type="entry name" value="Pyr_redox_2"/>
    <property type="match status" value="1"/>
</dbReference>
<protein>
    <recommendedName>
        <fullName evidence="2">NADH:ubiquinone reductase (non-electrogenic)</fullName>
        <ecNumber evidence="2">1.6.5.9</ecNumber>
    </recommendedName>
</protein>
<comment type="catalytic activity">
    <reaction evidence="8">
        <text>a quinone + NADH + H(+) = a quinol + NAD(+)</text>
        <dbReference type="Rhea" id="RHEA:46160"/>
        <dbReference type="ChEBI" id="CHEBI:15378"/>
        <dbReference type="ChEBI" id="CHEBI:24646"/>
        <dbReference type="ChEBI" id="CHEBI:57540"/>
        <dbReference type="ChEBI" id="CHEBI:57945"/>
        <dbReference type="ChEBI" id="CHEBI:132124"/>
        <dbReference type="EC" id="1.6.5.9"/>
    </reaction>
</comment>
<dbReference type="InterPro" id="IPR045024">
    <property type="entry name" value="NDH-2"/>
</dbReference>
<evidence type="ECO:0000313" key="13">
    <source>
        <dbReference type="Proteomes" id="UP001209317"/>
    </source>
</evidence>
<evidence type="ECO:0000256" key="7">
    <source>
        <dbReference type="ARBA" id="ARBA00023027"/>
    </source>
</evidence>
<comment type="similarity">
    <text evidence="1">Belongs to the NADH dehydrogenase family.</text>
</comment>
<keyword evidence="9" id="KW-0812">Transmembrane</keyword>
<proteinExistence type="inferred from homology"/>